<dbReference type="EMBL" id="PFEE01000050">
    <property type="protein sequence ID" value="PJE63634.1"/>
    <property type="molecule type" value="Genomic_DNA"/>
</dbReference>
<dbReference type="Proteomes" id="UP000231569">
    <property type="component" value="Unassembled WGS sequence"/>
</dbReference>
<evidence type="ECO:0000313" key="3">
    <source>
        <dbReference type="EMBL" id="PJE63634.1"/>
    </source>
</evidence>
<dbReference type="SUPFAM" id="SSF54631">
    <property type="entry name" value="CBS-domain pair"/>
    <property type="match status" value="1"/>
</dbReference>
<reference evidence="4" key="1">
    <citation type="submission" date="2017-09" db="EMBL/GenBank/DDBJ databases">
        <title>Depth-based differentiation of microbial function through sediment-hosted aquifers and enrichment of novel symbionts in the deep terrestrial subsurface.</title>
        <authorList>
            <person name="Probst A.J."/>
            <person name="Ladd B."/>
            <person name="Jarett J.K."/>
            <person name="Geller-Mcgrath D.E."/>
            <person name="Sieber C.M.K."/>
            <person name="Emerson J.B."/>
            <person name="Anantharaman K."/>
            <person name="Thomas B.C."/>
            <person name="Malmstrom R."/>
            <person name="Stieglmeier M."/>
            <person name="Klingl A."/>
            <person name="Woyke T."/>
            <person name="Ryan C.M."/>
            <person name="Banfield J.F."/>
        </authorList>
    </citation>
    <scope>NUCLEOTIDE SEQUENCE [LARGE SCALE GENOMIC DNA]</scope>
</reference>
<dbReference type="PROSITE" id="PS51371">
    <property type="entry name" value="CBS"/>
    <property type="match status" value="2"/>
</dbReference>
<dbReference type="PANTHER" id="PTHR43773:SF1">
    <property type="entry name" value="MAGNESIUM TRANSPORTER MGTE"/>
    <property type="match status" value="1"/>
</dbReference>
<name>A0A2M8KUM8_9BACT</name>
<evidence type="ECO:0000313" key="4">
    <source>
        <dbReference type="Proteomes" id="UP000231569"/>
    </source>
</evidence>
<proteinExistence type="predicted"/>
<gene>
    <name evidence="3" type="ORF">COU89_02300</name>
</gene>
<dbReference type="InterPro" id="IPR006669">
    <property type="entry name" value="MgtE_transporter"/>
</dbReference>
<dbReference type="GO" id="GO:0016020">
    <property type="term" value="C:membrane"/>
    <property type="evidence" value="ECO:0007669"/>
    <property type="project" value="InterPro"/>
</dbReference>
<sequence length="403" mass="46062">MFYFSQLQGKKIVSEKGHSMGVLRDLIFLAAEGAPIVTKLVVKKYSKIRMYAIADVVSINHFVVVKHEPQLVELAEDELFVDQNLLNKQIIDVLGSKIVRVNDVAIQNNANTYYIAGVDIGLRGIFRWLGMEPLLAPFYMFFGVAHKPHLLPWESIQPLELSQGQVKLKNKQDKLNAIRPEELADYLERTTIKNVHSIIDSLSKKTAAQVIGNLHISYQQALLRRFTPERAAEILELVQTDEAVDIMSTMNRQQKEDILKLLSAQKRKHIEELLRLSHTSIGKLIYPHVLTASYDDTVGTAIEKVKKSVIGTSFAHYVYICNEHEELIGVITLYDLFMHEPRTPLYEIMEPDVVVIYPKTSKEMVIQKMLRYKMYALPVVTEHHKIIGVVTFDDVTKDILEKL</sequence>
<dbReference type="InterPro" id="IPR000644">
    <property type="entry name" value="CBS_dom"/>
</dbReference>
<dbReference type="SMART" id="SM00116">
    <property type="entry name" value="CBS"/>
    <property type="match status" value="2"/>
</dbReference>
<keyword evidence="1" id="KW-0129">CBS domain</keyword>
<dbReference type="InterPro" id="IPR006668">
    <property type="entry name" value="Mg_transptr_MgtE_intracell_dom"/>
</dbReference>
<dbReference type="SMART" id="SM00924">
    <property type="entry name" value="MgtE_N"/>
    <property type="match status" value="1"/>
</dbReference>
<evidence type="ECO:0000256" key="1">
    <source>
        <dbReference type="PROSITE-ProRule" id="PRU00703"/>
    </source>
</evidence>
<accession>A0A2M8KUM8</accession>
<dbReference type="Pfam" id="PF00571">
    <property type="entry name" value="CBS"/>
    <property type="match status" value="2"/>
</dbReference>
<evidence type="ECO:0000259" key="2">
    <source>
        <dbReference type="PROSITE" id="PS51371"/>
    </source>
</evidence>
<dbReference type="Gene3D" id="3.10.580.10">
    <property type="entry name" value="CBS-domain"/>
    <property type="match status" value="1"/>
</dbReference>
<dbReference type="Pfam" id="PF03448">
    <property type="entry name" value="MgtE_N"/>
    <property type="match status" value="1"/>
</dbReference>
<dbReference type="AlphaFoldDB" id="A0A2M8KUM8"/>
<organism evidence="3 4">
    <name type="scientific">Candidatus Roizmanbacteria bacterium CG10_big_fil_rev_8_21_14_0_10_45_7</name>
    <dbReference type="NCBI Taxonomy" id="1974854"/>
    <lineage>
        <taxon>Bacteria</taxon>
        <taxon>Candidatus Roizmaniibacteriota</taxon>
    </lineage>
</organism>
<protein>
    <recommendedName>
        <fullName evidence="2">CBS domain-containing protein</fullName>
    </recommendedName>
</protein>
<feature type="domain" description="CBS" evidence="2">
    <location>
        <begin position="285"/>
        <end position="347"/>
    </location>
</feature>
<dbReference type="Gene3D" id="1.25.60.10">
    <property type="entry name" value="MgtE N-terminal domain-like"/>
    <property type="match status" value="1"/>
</dbReference>
<dbReference type="CDD" id="cd04606">
    <property type="entry name" value="CBS_pair_Mg_transporter"/>
    <property type="match status" value="1"/>
</dbReference>
<dbReference type="GO" id="GO:0015095">
    <property type="term" value="F:magnesium ion transmembrane transporter activity"/>
    <property type="evidence" value="ECO:0007669"/>
    <property type="project" value="InterPro"/>
</dbReference>
<comment type="caution">
    <text evidence="3">The sequence shown here is derived from an EMBL/GenBank/DDBJ whole genome shotgun (WGS) entry which is preliminary data.</text>
</comment>
<feature type="domain" description="CBS" evidence="2">
    <location>
        <begin position="349"/>
        <end position="403"/>
    </location>
</feature>
<dbReference type="InterPro" id="IPR038076">
    <property type="entry name" value="MgtE_N_sf"/>
</dbReference>
<dbReference type="InterPro" id="IPR046342">
    <property type="entry name" value="CBS_dom_sf"/>
</dbReference>
<dbReference type="PANTHER" id="PTHR43773">
    <property type="entry name" value="MAGNESIUM TRANSPORTER MGTE"/>
    <property type="match status" value="1"/>
</dbReference>
<dbReference type="SUPFAM" id="SSF158791">
    <property type="entry name" value="MgtE N-terminal domain-like"/>
    <property type="match status" value="1"/>
</dbReference>